<evidence type="ECO:0008006" key="3">
    <source>
        <dbReference type="Google" id="ProtNLM"/>
    </source>
</evidence>
<organism evidence="1 2">
    <name type="scientific">Kibdelosporangium aridum</name>
    <dbReference type="NCBI Taxonomy" id="2030"/>
    <lineage>
        <taxon>Bacteria</taxon>
        <taxon>Bacillati</taxon>
        <taxon>Actinomycetota</taxon>
        <taxon>Actinomycetes</taxon>
        <taxon>Pseudonocardiales</taxon>
        <taxon>Pseudonocardiaceae</taxon>
        <taxon>Kibdelosporangium</taxon>
    </lineage>
</organism>
<proteinExistence type="predicted"/>
<dbReference type="AlphaFoldDB" id="A0A428Z6H5"/>
<sequence length="343" mass="36461">MKRRFLRSRNDVFRARDAAQVATVHDVFRSARVLPAAAVVLTLAACAGPVDLGKTVTNKTTVKAAGSFNDDALRSVDPCGLLADDLVGDIGKKKPSGVPDRRGYSECSYSVSDPQSGKDIRLLVKVGSDLISAPKQVAKTVGGLGVYETRTSTGCSYTAITSRGPDHGLVATAYWESGDPCAAATKLVESSIKAVSEGKAKYEDTPGSLVKLNPCAAIDDKTASDITGGTTKKEPDDIRACRYTTRNVYISVKYTIDFDPASTAKSYNPTTVELTDKVKSAVKFKSTISPNKCQIEWIHRGLTGNRSENVNVSFERTPPDSAQDPCAKAETAAKAVATKLANS</sequence>
<evidence type="ECO:0000313" key="1">
    <source>
        <dbReference type="EMBL" id="RSM82812.1"/>
    </source>
</evidence>
<protein>
    <recommendedName>
        <fullName evidence="3">DUF3558 domain-containing protein</fullName>
    </recommendedName>
</protein>
<dbReference type="Proteomes" id="UP000287547">
    <property type="component" value="Unassembled WGS sequence"/>
</dbReference>
<gene>
    <name evidence="1" type="ORF">DMH04_24705</name>
</gene>
<dbReference type="OrthoDB" id="3679798at2"/>
<name>A0A428Z6H5_KIBAR</name>
<evidence type="ECO:0000313" key="2">
    <source>
        <dbReference type="Proteomes" id="UP000287547"/>
    </source>
</evidence>
<reference evidence="1 2" key="1">
    <citation type="submission" date="2018-05" db="EMBL/GenBank/DDBJ databases">
        <title>Evolution of GPA BGCs.</title>
        <authorList>
            <person name="Waglechner N."/>
            <person name="Wright G.D."/>
        </authorList>
    </citation>
    <scope>NUCLEOTIDE SEQUENCE [LARGE SCALE GENOMIC DNA]</scope>
    <source>
        <strain evidence="1 2">A82846</strain>
    </source>
</reference>
<dbReference type="EMBL" id="QHKI01000021">
    <property type="protein sequence ID" value="RSM82812.1"/>
    <property type="molecule type" value="Genomic_DNA"/>
</dbReference>
<comment type="caution">
    <text evidence="1">The sequence shown here is derived from an EMBL/GenBank/DDBJ whole genome shotgun (WGS) entry which is preliminary data.</text>
</comment>
<accession>A0A428Z6H5</accession>